<dbReference type="EMBL" id="CAMGZC010002065">
    <property type="protein sequence ID" value="CAI0654306.1"/>
    <property type="molecule type" value="Genomic_DNA"/>
</dbReference>
<keyword evidence="1" id="KW-0175">Coiled coil</keyword>
<evidence type="ECO:0000256" key="2">
    <source>
        <dbReference type="SAM" id="MobiDB-lite"/>
    </source>
</evidence>
<gene>
    <name evidence="4" type="ORF">CGXH109_LOCUS136686</name>
</gene>
<dbReference type="InterPro" id="IPR011598">
    <property type="entry name" value="bHLH_dom"/>
</dbReference>
<dbReference type="InterPro" id="IPR036638">
    <property type="entry name" value="HLH_DNA-bd_sf"/>
</dbReference>
<evidence type="ECO:0000259" key="3">
    <source>
        <dbReference type="PROSITE" id="PS50888"/>
    </source>
</evidence>
<feature type="domain" description="BHLH" evidence="3">
    <location>
        <begin position="38"/>
        <end position="92"/>
    </location>
</feature>
<dbReference type="CDD" id="cd00083">
    <property type="entry name" value="bHLH_SF"/>
    <property type="match status" value="1"/>
</dbReference>
<dbReference type="Gene3D" id="4.10.280.10">
    <property type="entry name" value="Helix-loop-helix DNA-binding domain"/>
    <property type="match status" value="1"/>
</dbReference>
<reference evidence="4" key="1">
    <citation type="submission" date="2022-08" db="EMBL/GenBank/DDBJ databases">
        <authorList>
            <person name="Giroux E."/>
            <person name="Giroux E."/>
        </authorList>
    </citation>
    <scope>NUCLEOTIDE SEQUENCE</scope>
    <source>
        <strain evidence="4">H1091258</strain>
    </source>
</reference>
<evidence type="ECO:0000313" key="4">
    <source>
        <dbReference type="EMBL" id="CAI0654306.1"/>
    </source>
</evidence>
<feature type="region of interest" description="Disordered" evidence="2">
    <location>
        <begin position="153"/>
        <end position="189"/>
    </location>
</feature>
<feature type="coiled-coil region" evidence="1">
    <location>
        <begin position="96"/>
        <end position="130"/>
    </location>
</feature>
<protein>
    <recommendedName>
        <fullName evidence="3">BHLH domain-containing protein</fullName>
    </recommendedName>
</protein>
<dbReference type="SUPFAM" id="SSF47459">
    <property type="entry name" value="HLH, helix-loop-helix DNA-binding domain"/>
    <property type="match status" value="1"/>
</dbReference>
<organism evidence="4 5">
    <name type="scientific">Colletotrichum noveboracense</name>
    <dbReference type="NCBI Taxonomy" id="2664923"/>
    <lineage>
        <taxon>Eukaryota</taxon>
        <taxon>Fungi</taxon>
        <taxon>Dikarya</taxon>
        <taxon>Ascomycota</taxon>
        <taxon>Pezizomycotina</taxon>
        <taxon>Sordariomycetes</taxon>
        <taxon>Hypocreomycetidae</taxon>
        <taxon>Glomerellales</taxon>
        <taxon>Glomerellaceae</taxon>
        <taxon>Colletotrichum</taxon>
        <taxon>Colletotrichum gloeosporioides species complex</taxon>
    </lineage>
</organism>
<evidence type="ECO:0000313" key="5">
    <source>
        <dbReference type="Proteomes" id="UP001152533"/>
    </source>
</evidence>
<accession>A0A9W4S7F0</accession>
<name>A0A9W4S7F0_9PEZI</name>
<dbReference type="Proteomes" id="UP001152533">
    <property type="component" value="Unassembled WGS sequence"/>
</dbReference>
<proteinExistence type="predicted"/>
<feature type="region of interest" description="Disordered" evidence="2">
    <location>
        <begin position="1"/>
        <end position="36"/>
    </location>
</feature>
<evidence type="ECO:0000256" key="1">
    <source>
        <dbReference type="SAM" id="Coils"/>
    </source>
</evidence>
<keyword evidence="5" id="KW-1185">Reference proteome</keyword>
<comment type="caution">
    <text evidence="4">The sequence shown here is derived from an EMBL/GenBank/DDBJ whole genome shotgun (WGS) entry which is preliminary data.</text>
</comment>
<dbReference type="PROSITE" id="PS50888">
    <property type="entry name" value="BHLH"/>
    <property type="match status" value="1"/>
</dbReference>
<feature type="compositionally biased region" description="Low complexity" evidence="2">
    <location>
        <begin position="8"/>
        <end position="19"/>
    </location>
</feature>
<sequence>MNTTAQDTVTPGPTATAPPETIPSKKAPKKRVRNFTADDRAAHRIFEKGRREAFKERLIELAANLPALADTDSQRLSKHVVIDESIARHKLLESRCNDALQCINSLLQEREELLNEVNNWRRNNGALMRQPRPLNVNMDAFAETERELRRRVALQLGRPTRKSSEQSGGPTDEHSQAGSSTNNQTDEAAQVPRVLPSEPTQDARAVSELNNLLLDTSWPEEIESPSVRIFSGTVMESLAMPDQGTAMSSNAQSESMPVSNANINDYQLLRGIDHDRQGMYQNGMLMDFSSTGTPTFDGMDPSQVPISPAFLGPSVANQDLHFQQKQQHQHQQQQQWASWPG</sequence>
<dbReference type="AlphaFoldDB" id="A0A9W4S7F0"/>
<feature type="compositionally biased region" description="Polar residues" evidence="2">
    <location>
        <begin position="176"/>
        <end position="187"/>
    </location>
</feature>
<dbReference type="GO" id="GO:0046983">
    <property type="term" value="F:protein dimerization activity"/>
    <property type="evidence" value="ECO:0007669"/>
    <property type="project" value="InterPro"/>
</dbReference>